<reference evidence="13" key="1">
    <citation type="submission" date="2021-01" db="EMBL/GenBank/DDBJ databases">
        <title>Whole genome shotgun sequence of Planosporangium mesophilum NBRC 109066.</title>
        <authorList>
            <person name="Komaki H."/>
            <person name="Tamura T."/>
        </authorList>
    </citation>
    <scope>NUCLEOTIDE SEQUENCE</scope>
    <source>
        <strain evidence="13">NBRC 109066</strain>
    </source>
</reference>
<accession>A0A8J3TCQ9</accession>
<dbReference type="InterPro" id="IPR018120">
    <property type="entry name" value="Glyco_hydro_1_AS"/>
</dbReference>
<name>A0A8J3TCQ9_9ACTN</name>
<feature type="binding site" evidence="10">
    <location>
        <position position="311"/>
    </location>
    <ligand>
        <name>substrate</name>
    </ligand>
</feature>
<dbReference type="GO" id="GO:0008422">
    <property type="term" value="F:beta-glucosidase activity"/>
    <property type="evidence" value="ECO:0007669"/>
    <property type="project" value="UniProtKB-EC"/>
</dbReference>
<dbReference type="PROSITE" id="PS00653">
    <property type="entry name" value="GLYCOSYL_HYDROL_F1_2"/>
    <property type="match status" value="1"/>
</dbReference>
<evidence type="ECO:0000313" key="14">
    <source>
        <dbReference type="Proteomes" id="UP000599074"/>
    </source>
</evidence>
<evidence type="ECO:0000256" key="5">
    <source>
        <dbReference type="ARBA" id="ARBA00023001"/>
    </source>
</evidence>
<dbReference type="PROSITE" id="PS00572">
    <property type="entry name" value="GLYCOSYL_HYDROL_F1_1"/>
    <property type="match status" value="1"/>
</dbReference>
<dbReference type="RefSeq" id="WP_205864118.1">
    <property type="nucleotide sequence ID" value="NZ_BOON01000024.1"/>
</dbReference>
<evidence type="ECO:0000256" key="7">
    <source>
        <dbReference type="ARBA" id="ARBA00023295"/>
    </source>
</evidence>
<comment type="similarity">
    <text evidence="2 12">Belongs to the glycosyl hydrolase 1 family.</text>
</comment>
<dbReference type="InterPro" id="IPR033132">
    <property type="entry name" value="GH_1_N_CS"/>
</dbReference>
<dbReference type="Gene3D" id="3.20.20.80">
    <property type="entry name" value="Glycosidases"/>
    <property type="match status" value="1"/>
</dbReference>
<dbReference type="SUPFAM" id="SSF51445">
    <property type="entry name" value="(Trans)glycosidases"/>
    <property type="match status" value="1"/>
</dbReference>
<feature type="active site" description="Nucleophile" evidence="9 11">
    <location>
        <position position="386"/>
    </location>
</feature>
<dbReference type="NCBIfam" id="TIGR03356">
    <property type="entry name" value="BGL"/>
    <property type="match status" value="1"/>
</dbReference>
<sequence length="485" mass="52447">MSAQASVAGSSEAIERLEFPPGFLWGAATAAYQIEGAATEDGRTPSIWDTFSATPGKVLNGDTGAVAADHYHRHAQDIVIMRALGLNAYRFSISWPRVRPAGSGPVNPAGMGFYDRLVDDLLGAGIKPVATLYHWDLPQELEDGGGWPNRDTAYRFADYAALVARHLGDRVTLWATLNEPWCSAFLGYASGEHAPGRTEPAAALAAAHHLLLGHGLGVRALREGGLRPDAQVSLVINPTAVRPVSTGADDVDAARRIDGLMNRIWLDPVLRGEYPADVRADTAHLTDWGFVRDGDLGIIATPIDLLGVNYYQPMVVGAGEAPGPVPVGSPEAVRPASAWPGSEHVRFHQAPGPLTDMGWSVDATGLRELLGRIRADYGDVPIVITENGAAYPDEPDPTGEVHDPDRVAYLREHLTAAHESLRDGVDLRGYFVWSLLDNFEWAWGYSKRFGIVHVDYATQRRTLKDSAYWYRDVIANGGVPVNLSA</sequence>
<evidence type="ECO:0000256" key="6">
    <source>
        <dbReference type="ARBA" id="ARBA00023277"/>
    </source>
</evidence>
<feature type="binding site" evidence="10">
    <location>
        <position position="134"/>
    </location>
    <ligand>
        <name>substrate</name>
    </ligand>
</feature>
<keyword evidence="8" id="KW-0624">Polysaccharide degradation</keyword>
<evidence type="ECO:0000256" key="4">
    <source>
        <dbReference type="ARBA" id="ARBA00022801"/>
    </source>
</evidence>
<evidence type="ECO:0000256" key="9">
    <source>
        <dbReference type="PIRSR" id="PIRSR617736-1"/>
    </source>
</evidence>
<feature type="binding site" evidence="10">
    <location>
        <position position="178"/>
    </location>
    <ligand>
        <name>substrate</name>
    </ligand>
</feature>
<dbReference type="AlphaFoldDB" id="A0A8J3TCQ9"/>
<dbReference type="Pfam" id="PF00232">
    <property type="entry name" value="Glyco_hydro_1"/>
    <property type="match status" value="1"/>
</dbReference>
<dbReference type="InterPro" id="IPR001360">
    <property type="entry name" value="Glyco_hydro_1"/>
</dbReference>
<dbReference type="InterPro" id="IPR017736">
    <property type="entry name" value="Glyco_hydro_1_beta-glucosidase"/>
</dbReference>
<keyword evidence="7 12" id="KW-0326">Glycosidase</keyword>
<dbReference type="GO" id="GO:0005829">
    <property type="term" value="C:cytosol"/>
    <property type="evidence" value="ECO:0007669"/>
    <property type="project" value="TreeGrafter"/>
</dbReference>
<keyword evidence="14" id="KW-1185">Reference proteome</keyword>
<comment type="catalytic activity">
    <reaction evidence="1 12">
        <text>Hydrolysis of terminal, non-reducing beta-D-glucosyl residues with release of beta-D-glucose.</text>
        <dbReference type="EC" id="3.2.1.21"/>
    </reaction>
</comment>
<dbReference type="Proteomes" id="UP000599074">
    <property type="component" value="Unassembled WGS sequence"/>
</dbReference>
<evidence type="ECO:0000256" key="3">
    <source>
        <dbReference type="ARBA" id="ARBA00012744"/>
    </source>
</evidence>
<evidence type="ECO:0000256" key="12">
    <source>
        <dbReference type="RuleBase" id="RU361175"/>
    </source>
</evidence>
<dbReference type="FunFam" id="3.20.20.80:FF:000004">
    <property type="entry name" value="Beta-glucosidase 6-phospho-beta-glucosidase"/>
    <property type="match status" value="1"/>
</dbReference>
<dbReference type="InterPro" id="IPR017853">
    <property type="entry name" value="GH"/>
</dbReference>
<proteinExistence type="inferred from homology"/>
<organism evidence="13 14">
    <name type="scientific">Planosporangium mesophilum</name>
    <dbReference type="NCBI Taxonomy" id="689768"/>
    <lineage>
        <taxon>Bacteria</taxon>
        <taxon>Bacillati</taxon>
        <taxon>Actinomycetota</taxon>
        <taxon>Actinomycetes</taxon>
        <taxon>Micromonosporales</taxon>
        <taxon>Micromonosporaceae</taxon>
        <taxon>Planosporangium</taxon>
    </lineage>
</organism>
<comment type="caution">
    <text evidence="13">The sequence shown here is derived from an EMBL/GenBank/DDBJ whole genome shotgun (WGS) entry which is preliminary data.</text>
</comment>
<dbReference type="GO" id="GO:0030245">
    <property type="term" value="P:cellulose catabolic process"/>
    <property type="evidence" value="ECO:0007669"/>
    <property type="project" value="UniProtKB-KW"/>
</dbReference>
<feature type="active site" description="Proton donor" evidence="9">
    <location>
        <position position="179"/>
    </location>
</feature>
<protein>
    <recommendedName>
        <fullName evidence="3 12">Beta-glucosidase</fullName>
        <ecNumber evidence="3 12">3.2.1.21</ecNumber>
    </recommendedName>
</protein>
<dbReference type="EC" id="3.2.1.21" evidence="3 12"/>
<evidence type="ECO:0000313" key="13">
    <source>
        <dbReference type="EMBL" id="GII23116.1"/>
    </source>
</evidence>
<gene>
    <name evidence="13" type="ORF">Pme01_27130</name>
</gene>
<feature type="binding site" evidence="10">
    <location>
        <begin position="440"/>
        <end position="441"/>
    </location>
    <ligand>
        <name>substrate</name>
    </ligand>
</feature>
<evidence type="ECO:0000256" key="10">
    <source>
        <dbReference type="PIRSR" id="PIRSR617736-2"/>
    </source>
</evidence>
<dbReference type="PANTHER" id="PTHR10353:SF36">
    <property type="entry name" value="LP05116P"/>
    <property type="match status" value="1"/>
</dbReference>
<evidence type="ECO:0000256" key="2">
    <source>
        <dbReference type="ARBA" id="ARBA00010838"/>
    </source>
</evidence>
<evidence type="ECO:0000256" key="1">
    <source>
        <dbReference type="ARBA" id="ARBA00000448"/>
    </source>
</evidence>
<evidence type="ECO:0000256" key="11">
    <source>
        <dbReference type="PROSITE-ProRule" id="PRU10055"/>
    </source>
</evidence>
<dbReference type="PRINTS" id="PR00131">
    <property type="entry name" value="GLHYDRLASE1"/>
</dbReference>
<evidence type="ECO:0000256" key="8">
    <source>
        <dbReference type="ARBA" id="ARBA00023326"/>
    </source>
</evidence>
<feature type="binding site" evidence="10">
    <location>
        <position position="33"/>
    </location>
    <ligand>
        <name>substrate</name>
    </ligand>
</feature>
<keyword evidence="5" id="KW-0136">Cellulose degradation</keyword>
<dbReference type="PANTHER" id="PTHR10353">
    <property type="entry name" value="GLYCOSYL HYDROLASE"/>
    <property type="match status" value="1"/>
</dbReference>
<keyword evidence="4 12" id="KW-0378">Hydrolase</keyword>
<keyword evidence="6" id="KW-0119">Carbohydrate metabolism</keyword>
<dbReference type="EMBL" id="BOON01000024">
    <property type="protein sequence ID" value="GII23116.1"/>
    <property type="molecule type" value="Genomic_DNA"/>
</dbReference>
<feature type="binding site" evidence="10">
    <location>
        <position position="433"/>
    </location>
    <ligand>
        <name>substrate</name>
    </ligand>
</feature>